<dbReference type="PANTHER" id="PTHR23521">
    <property type="entry name" value="TRANSPORTER MFS SUPERFAMILY"/>
    <property type="match status" value="1"/>
</dbReference>
<dbReference type="PROSITE" id="PS50850">
    <property type="entry name" value="MFS"/>
    <property type="match status" value="1"/>
</dbReference>
<feature type="transmembrane region" description="Helical" evidence="5">
    <location>
        <begin position="203"/>
        <end position="224"/>
    </location>
</feature>
<comment type="caution">
    <text evidence="7">The sequence shown here is derived from an EMBL/GenBank/DDBJ whole genome shotgun (WGS) entry which is preliminary data.</text>
</comment>
<feature type="transmembrane region" description="Helical" evidence="5">
    <location>
        <begin position="39"/>
        <end position="59"/>
    </location>
</feature>
<evidence type="ECO:0000313" key="8">
    <source>
        <dbReference type="Proteomes" id="UP000220828"/>
    </source>
</evidence>
<evidence type="ECO:0000256" key="2">
    <source>
        <dbReference type="ARBA" id="ARBA00022692"/>
    </source>
</evidence>
<dbReference type="GO" id="GO:0005886">
    <property type="term" value="C:plasma membrane"/>
    <property type="evidence" value="ECO:0007669"/>
    <property type="project" value="TreeGrafter"/>
</dbReference>
<dbReference type="Pfam" id="PF07690">
    <property type="entry name" value="MFS_1"/>
    <property type="match status" value="1"/>
</dbReference>
<gene>
    <name evidence="7" type="ORF">B0A77_11830</name>
</gene>
<feature type="transmembrane region" description="Helical" evidence="5">
    <location>
        <begin position="163"/>
        <end position="182"/>
    </location>
</feature>
<evidence type="ECO:0000256" key="5">
    <source>
        <dbReference type="SAM" id="Phobius"/>
    </source>
</evidence>
<dbReference type="AlphaFoldDB" id="A0A2H3KGT9"/>
<feature type="transmembrane region" description="Helical" evidence="5">
    <location>
        <begin position="328"/>
        <end position="346"/>
    </location>
</feature>
<feature type="transmembrane region" description="Helical" evidence="5">
    <location>
        <begin position="101"/>
        <end position="122"/>
    </location>
</feature>
<feature type="transmembrane region" description="Helical" evidence="5">
    <location>
        <begin position="290"/>
        <end position="316"/>
    </location>
</feature>
<accession>A0A2H3KGT9</accession>
<dbReference type="GO" id="GO:0022857">
    <property type="term" value="F:transmembrane transporter activity"/>
    <property type="evidence" value="ECO:0007669"/>
    <property type="project" value="InterPro"/>
</dbReference>
<evidence type="ECO:0000256" key="4">
    <source>
        <dbReference type="ARBA" id="ARBA00023136"/>
    </source>
</evidence>
<evidence type="ECO:0000313" key="7">
    <source>
        <dbReference type="EMBL" id="PDS23053.1"/>
    </source>
</evidence>
<name>A0A2H3KGT9_9FLAO</name>
<dbReference type="SUPFAM" id="SSF103473">
    <property type="entry name" value="MFS general substrate transporter"/>
    <property type="match status" value="1"/>
</dbReference>
<reference evidence="7 8" key="1">
    <citation type="submission" date="2017-09" db="EMBL/GenBank/DDBJ databases">
        <title>Whole genomes of Flavobacteriaceae.</title>
        <authorList>
            <person name="Stine C."/>
            <person name="Li C."/>
            <person name="Tadesse D."/>
        </authorList>
    </citation>
    <scope>NUCLEOTIDE SEQUENCE [LARGE SCALE GENOMIC DNA]</scope>
    <source>
        <strain evidence="7 8">ATCC 35036</strain>
    </source>
</reference>
<proteinExistence type="predicted"/>
<organism evidence="7 8">
    <name type="scientific">Flavobacterium branchiophilum</name>
    <dbReference type="NCBI Taxonomy" id="55197"/>
    <lineage>
        <taxon>Bacteria</taxon>
        <taxon>Pseudomonadati</taxon>
        <taxon>Bacteroidota</taxon>
        <taxon>Flavobacteriia</taxon>
        <taxon>Flavobacteriales</taxon>
        <taxon>Flavobacteriaceae</taxon>
        <taxon>Flavobacterium</taxon>
    </lineage>
</organism>
<dbReference type="InterPro" id="IPR011701">
    <property type="entry name" value="MFS"/>
</dbReference>
<feature type="transmembrane region" description="Helical" evidence="5">
    <location>
        <begin position="262"/>
        <end position="284"/>
    </location>
</feature>
<dbReference type="Proteomes" id="UP000220828">
    <property type="component" value="Unassembled WGS sequence"/>
</dbReference>
<dbReference type="InterPro" id="IPR020846">
    <property type="entry name" value="MFS_dom"/>
</dbReference>
<evidence type="ECO:0000259" key="6">
    <source>
        <dbReference type="PROSITE" id="PS50850"/>
    </source>
</evidence>
<comment type="subcellular location">
    <subcellularLocation>
        <location evidence="1">Membrane</location>
        <topology evidence="1">Multi-pass membrane protein</topology>
    </subcellularLocation>
</comment>
<protein>
    <submittedName>
        <fullName evidence="7">MFS transporter</fullName>
    </submittedName>
</protein>
<dbReference type="OrthoDB" id="9800416at2"/>
<feature type="domain" description="Major facilitator superfamily (MFS) profile" evidence="6">
    <location>
        <begin position="5"/>
        <end position="376"/>
    </location>
</feature>
<evidence type="ECO:0000256" key="1">
    <source>
        <dbReference type="ARBA" id="ARBA00004141"/>
    </source>
</evidence>
<sequence length="376" mass="40501">MKIKHTQIVPFALFLITLAVNISMPLFRPYAKLAGLSNGQTALVLATYIFGMIPCYVFLGGISDRLGRKPILLISLFCTLISDVIITLYPNVFALIAARFFQGVALGLSMGTGTAYLTELYLDDPQATSKAANAASLSTAFGFSGGAFMTSIALLIYFDYQPITYFIAITITVIGLILAFKLPHLKPIGGSIIRLPYFPKGYFPINLSIAICWATTGVVIAIVPSKLAQFGYAAYAGFCLVLINWTGAFLQKLIRKHFSSKTSLKIGFGIIPLGFAFVVLGCYLEMLPVVLLGTAIIGSGAYGFSYLGGLALIATLGGVQRARAVSGYMLFGYIGFGIPAIFLGYLADIFGIVPSLFGFEIIIVLLSLYLYIIFDK</sequence>
<keyword evidence="2 5" id="KW-0812">Transmembrane</keyword>
<dbReference type="InterPro" id="IPR005829">
    <property type="entry name" value="Sugar_transporter_CS"/>
</dbReference>
<keyword evidence="4 5" id="KW-0472">Membrane</keyword>
<feature type="transmembrane region" description="Helical" evidence="5">
    <location>
        <begin position="352"/>
        <end position="374"/>
    </location>
</feature>
<dbReference type="PANTHER" id="PTHR23521:SF3">
    <property type="entry name" value="MFS TRANSPORTER"/>
    <property type="match status" value="1"/>
</dbReference>
<evidence type="ECO:0000256" key="3">
    <source>
        <dbReference type="ARBA" id="ARBA00022989"/>
    </source>
</evidence>
<feature type="transmembrane region" description="Helical" evidence="5">
    <location>
        <begin position="230"/>
        <end position="250"/>
    </location>
</feature>
<dbReference type="InterPro" id="IPR036259">
    <property type="entry name" value="MFS_trans_sf"/>
</dbReference>
<feature type="transmembrane region" description="Helical" evidence="5">
    <location>
        <begin position="7"/>
        <end position="27"/>
    </location>
</feature>
<dbReference type="RefSeq" id="WP_097554575.1">
    <property type="nucleotide sequence ID" value="NZ_PCMW01000070.1"/>
</dbReference>
<keyword evidence="3 5" id="KW-1133">Transmembrane helix</keyword>
<feature type="transmembrane region" description="Helical" evidence="5">
    <location>
        <begin position="134"/>
        <end position="157"/>
    </location>
</feature>
<feature type="transmembrane region" description="Helical" evidence="5">
    <location>
        <begin position="71"/>
        <end position="89"/>
    </location>
</feature>
<dbReference type="PROSITE" id="PS00216">
    <property type="entry name" value="SUGAR_TRANSPORT_1"/>
    <property type="match status" value="1"/>
</dbReference>
<dbReference type="Gene3D" id="1.20.1250.20">
    <property type="entry name" value="MFS general substrate transporter like domains"/>
    <property type="match status" value="1"/>
</dbReference>
<dbReference type="EMBL" id="PCMW01000070">
    <property type="protein sequence ID" value="PDS23053.1"/>
    <property type="molecule type" value="Genomic_DNA"/>
</dbReference>